<evidence type="ECO:0000313" key="2">
    <source>
        <dbReference type="EMBL" id="KAA8995242.1"/>
    </source>
</evidence>
<keyword evidence="3" id="KW-1185">Reference proteome</keyword>
<comment type="caution">
    <text evidence="2">The sequence shown here is derived from an EMBL/GenBank/DDBJ whole genome shotgun (WGS) entry which is preliminary data.</text>
</comment>
<reference evidence="2 3" key="1">
    <citation type="submission" date="2019-09" db="EMBL/GenBank/DDBJ databases">
        <authorList>
            <person name="Li Y."/>
        </authorList>
    </citation>
    <scope>NUCLEOTIDE SEQUENCE [LARGE SCALE GENOMIC DNA]</scope>
    <source>
        <strain evidence="2 3">L3-3HA</strain>
    </source>
</reference>
<accession>A0A5J5FQI3</accession>
<comment type="similarity">
    <text evidence="1">Belongs to the UPF0167 family.</text>
</comment>
<name>A0A5J5FQI3_9GAMM</name>
<dbReference type="Pfam" id="PF03691">
    <property type="entry name" value="UPF0167"/>
    <property type="match status" value="1"/>
</dbReference>
<dbReference type="Proteomes" id="UP000335415">
    <property type="component" value="Unassembled WGS sequence"/>
</dbReference>
<protein>
    <submittedName>
        <fullName evidence="2">CbrC family protein</fullName>
    </submittedName>
</protein>
<organism evidence="2 3">
    <name type="scientific">Affinibrenneria salicis</name>
    <dbReference type="NCBI Taxonomy" id="2590031"/>
    <lineage>
        <taxon>Bacteria</taxon>
        <taxon>Pseudomonadati</taxon>
        <taxon>Pseudomonadota</taxon>
        <taxon>Gammaproteobacteria</taxon>
        <taxon>Enterobacterales</taxon>
        <taxon>Pectobacteriaceae</taxon>
        <taxon>Affinibrenneria</taxon>
    </lineage>
</organism>
<proteinExistence type="inferred from homology"/>
<dbReference type="AlphaFoldDB" id="A0A5J5FQI3"/>
<evidence type="ECO:0000256" key="1">
    <source>
        <dbReference type="ARBA" id="ARBA00008525"/>
    </source>
</evidence>
<gene>
    <name evidence="2" type="ORF">FJU30_24820</name>
</gene>
<sequence length="174" mass="19712">MILPVFKYHPDPIATGSIKLSDETCQCCEQQRGAVCTTSIYSRHRVEFICPWCVADGSAAKKYDGQFNDDYPLLEDGIDRDIVVEVSERTPGYVSWQQEVWQSHCNDACEFHGDASKADLQALSGDDLDAFLADNYLDAEIWSRILQGYEDGDVAIYKFRCRHCQKAIFTMDCS</sequence>
<dbReference type="EMBL" id="VYKJ01000021">
    <property type="protein sequence ID" value="KAA8995242.1"/>
    <property type="molecule type" value="Genomic_DNA"/>
</dbReference>
<evidence type="ECO:0000313" key="3">
    <source>
        <dbReference type="Proteomes" id="UP000335415"/>
    </source>
</evidence>
<dbReference type="RefSeq" id="WP_150437643.1">
    <property type="nucleotide sequence ID" value="NZ_VYKJ01000021.1"/>
</dbReference>
<dbReference type="InterPro" id="IPR005363">
    <property type="entry name" value="UPF0167"/>
</dbReference>
<dbReference type="OrthoDB" id="7065534at2"/>